<name>A0A939G6M6_9BACT</name>
<sequence length="374" mass="42727">MKHWFIFVSSSWVPTQRTALFLLLIGAVFACVTPYQPDTKSLPDKLLIVDGYITDLPGPHQVMLSYTANFTNASTNYRVSGATVYVTDSAGKRQDFLEVGYRTGVYRTSADFQGTRGNTYQLNIVLTDGRRYVSGFETIKPVSPIDRVYDEYTQKLIPGTLVFDKGFNVYIDTKDPATPVDYYRWRWTHHELVKFCAIKSVRGADNPTLNKEYSYGCCEQCWDIETCSGPNCLNAFSDEAINGNAISRQFILRAPYDEYIRYYLEIEQLSISRSAYAYYKATENLTASNGGIFDVAPAKLQGNIRSLDNPDEYVLGYFSASGAQKIPYFVLRNNRSPLPPDLRYYPPTPPFYAECFPCVESDYRTRIKPRWWDL</sequence>
<dbReference type="Proteomes" id="UP000664795">
    <property type="component" value="Unassembled WGS sequence"/>
</dbReference>
<reference evidence="1 2" key="1">
    <citation type="submission" date="2021-03" db="EMBL/GenBank/DDBJ databases">
        <title>Fibrella sp. HMF5036 genome sequencing and assembly.</title>
        <authorList>
            <person name="Kang H."/>
            <person name="Kim H."/>
            <person name="Bae S."/>
            <person name="Joh K."/>
        </authorList>
    </citation>
    <scope>NUCLEOTIDE SEQUENCE [LARGE SCALE GENOMIC DNA]</scope>
    <source>
        <strain evidence="1 2">HMF5036</strain>
    </source>
</reference>
<dbReference type="EMBL" id="JAFMYU010000007">
    <property type="protein sequence ID" value="MBO0931589.1"/>
    <property type="molecule type" value="Genomic_DNA"/>
</dbReference>
<evidence type="ECO:0000313" key="1">
    <source>
        <dbReference type="EMBL" id="MBO0931589.1"/>
    </source>
</evidence>
<dbReference type="InterPro" id="IPR025345">
    <property type="entry name" value="DUF4249"/>
</dbReference>
<proteinExistence type="predicted"/>
<dbReference type="RefSeq" id="WP_207335551.1">
    <property type="nucleotide sequence ID" value="NZ_JAFMYU010000007.1"/>
</dbReference>
<keyword evidence="2" id="KW-1185">Reference proteome</keyword>
<evidence type="ECO:0000313" key="2">
    <source>
        <dbReference type="Proteomes" id="UP000664795"/>
    </source>
</evidence>
<comment type="caution">
    <text evidence="1">The sequence shown here is derived from an EMBL/GenBank/DDBJ whole genome shotgun (WGS) entry which is preliminary data.</text>
</comment>
<dbReference type="Pfam" id="PF14054">
    <property type="entry name" value="DUF4249"/>
    <property type="match status" value="1"/>
</dbReference>
<dbReference type="AlphaFoldDB" id="A0A939G6M6"/>
<protein>
    <submittedName>
        <fullName evidence="1">DUF4249 domain-containing protein</fullName>
    </submittedName>
</protein>
<organism evidence="1 2">
    <name type="scientific">Fibrella aquatilis</name>
    <dbReference type="NCBI Taxonomy" id="2817059"/>
    <lineage>
        <taxon>Bacteria</taxon>
        <taxon>Pseudomonadati</taxon>
        <taxon>Bacteroidota</taxon>
        <taxon>Cytophagia</taxon>
        <taxon>Cytophagales</taxon>
        <taxon>Spirosomataceae</taxon>
        <taxon>Fibrella</taxon>
    </lineage>
</organism>
<dbReference type="PROSITE" id="PS51257">
    <property type="entry name" value="PROKAR_LIPOPROTEIN"/>
    <property type="match status" value="1"/>
</dbReference>
<accession>A0A939G6M6</accession>
<gene>
    <name evidence="1" type="ORF">J2I48_11320</name>
</gene>